<dbReference type="Pfam" id="PF01395">
    <property type="entry name" value="PBP_GOBP"/>
    <property type="match status" value="1"/>
</dbReference>
<feature type="signal peptide" evidence="1">
    <location>
        <begin position="1"/>
        <end position="17"/>
    </location>
</feature>
<reference evidence="2" key="1">
    <citation type="journal article" date="2014" name="Arch. Insect Biochem. Physiol.">
        <title>Transcriptome and tissue-specific expression analysis of Obp and Csp genes in the dark black chafer.</title>
        <authorList>
            <person name="Ju Q."/>
            <person name="Li X."/>
            <person name="Jiang X.J."/>
            <person name="Qu M.J."/>
            <person name="Guo X.Q."/>
            <person name="Han Z.J."/>
            <person name="Li F."/>
        </authorList>
    </citation>
    <scope>NUCLEOTIDE SEQUENCE</scope>
</reference>
<dbReference type="InterPro" id="IPR036728">
    <property type="entry name" value="PBP_GOBP_sf"/>
</dbReference>
<dbReference type="InterPro" id="IPR006170">
    <property type="entry name" value="PBP/GOBP"/>
</dbReference>
<dbReference type="AlphaFoldDB" id="A0A0G2YIT5"/>
<dbReference type="Gene3D" id="1.10.238.20">
    <property type="entry name" value="Pheromone/general odorant binding protein domain"/>
    <property type="match status" value="1"/>
</dbReference>
<accession>A0A0G2YIT5</accession>
<dbReference type="GO" id="GO:0005549">
    <property type="term" value="F:odorant binding"/>
    <property type="evidence" value="ECO:0007669"/>
    <property type="project" value="InterPro"/>
</dbReference>
<evidence type="ECO:0000313" key="2">
    <source>
        <dbReference type="EMBL" id="AKI84369.1"/>
    </source>
</evidence>
<keyword evidence="1" id="KW-0732">Signal</keyword>
<dbReference type="CDD" id="cd23992">
    <property type="entry name" value="PBP_GOBP"/>
    <property type="match status" value="1"/>
</dbReference>
<dbReference type="SUPFAM" id="SSF47565">
    <property type="entry name" value="Insect pheromone/odorant-binding proteins"/>
    <property type="match status" value="1"/>
</dbReference>
<protein>
    <submittedName>
        <fullName evidence="2">OBP11</fullName>
    </submittedName>
</protein>
<name>A0A0G2YIT5_HOLPA</name>
<sequence length="130" mass="14274">MKNIIFLVLVICAASQAHIMMEVFGEVHEYKEACLAELGIEITHPPPPADGATKPPRQEPNHDMKCLINCLFMKKGILNNSGVLQPNKVNIPTSASNLDLVKCTTITNSDPCEQAYLVESCILDQLPQQS</sequence>
<feature type="chain" id="PRO_5005182547" evidence="1">
    <location>
        <begin position="18"/>
        <end position="130"/>
    </location>
</feature>
<reference evidence="2" key="2">
    <citation type="submission" date="2015-05" db="EMBL/GenBank/DDBJ databases">
        <authorList>
            <person name="Ju Q."/>
            <person name="Li X."/>
            <person name="Jiang X.J."/>
            <person name="Qu M.J."/>
        </authorList>
    </citation>
    <scope>NUCLEOTIDE SEQUENCE</scope>
</reference>
<dbReference type="EMBL" id="KR733557">
    <property type="protein sequence ID" value="AKI84369.1"/>
    <property type="molecule type" value="mRNA"/>
</dbReference>
<evidence type="ECO:0000256" key="1">
    <source>
        <dbReference type="SAM" id="SignalP"/>
    </source>
</evidence>
<proteinExistence type="evidence at transcript level"/>
<organism evidence="2">
    <name type="scientific">Holotrichia parallela</name>
    <name type="common">Dark black chafer beetle</name>
    <name type="synonym">Pedinotrichia parallela</name>
    <dbReference type="NCBI Taxonomy" id="93412"/>
    <lineage>
        <taxon>Eukaryota</taxon>
        <taxon>Metazoa</taxon>
        <taxon>Ecdysozoa</taxon>
        <taxon>Arthropoda</taxon>
        <taxon>Hexapoda</taxon>
        <taxon>Insecta</taxon>
        <taxon>Pterygota</taxon>
        <taxon>Neoptera</taxon>
        <taxon>Endopterygota</taxon>
        <taxon>Coleoptera</taxon>
        <taxon>Polyphaga</taxon>
        <taxon>Scarabaeiformia</taxon>
        <taxon>Scarabaeidae</taxon>
        <taxon>Melolonthinae</taxon>
        <taxon>Holotrichia</taxon>
    </lineage>
</organism>